<evidence type="ECO:0000313" key="5">
    <source>
        <dbReference type="EMBL" id="OXM14399.1"/>
    </source>
</evidence>
<dbReference type="EMBL" id="NMUQ01000002">
    <property type="protein sequence ID" value="OXM14399.1"/>
    <property type="molecule type" value="Genomic_DNA"/>
</dbReference>
<keyword evidence="1" id="KW-0805">Transcription regulation</keyword>
<evidence type="ECO:0000256" key="1">
    <source>
        <dbReference type="ARBA" id="ARBA00023015"/>
    </source>
</evidence>
<name>A0A229NXN9_9BACL</name>
<dbReference type="InterPro" id="IPR037923">
    <property type="entry name" value="HTH-like"/>
</dbReference>
<reference evidence="5 6" key="1">
    <citation type="submission" date="2017-07" db="EMBL/GenBank/DDBJ databases">
        <title>Paenibacillus herberti R33 genome sequencing and assembly.</title>
        <authorList>
            <person name="Su W."/>
        </authorList>
    </citation>
    <scope>NUCLEOTIDE SEQUENCE [LARGE SCALE GENOMIC DNA]</scope>
    <source>
        <strain evidence="5 6">R33</strain>
    </source>
</reference>
<sequence length="300" mass="34000">MDTIFVFQNITSTLKIDGCHFGVKPEAWSYQKHHHHLYELICCMEGGAVQEINGEKVELKKGDWILLKSGVSHTVANSSPSHYAYFVIHFDLDDLDARSRLGAAPFRLIPATQAKQSKLPHLVPELERLMQQKLLSEETSFSPDFVQFSLPLHQRLALQAYVLLILQEILLLLEAPPSMDARNQVSAYEADVAHSIEEKLTADFTTNPSITAIASDMNMSRSQLSKVFAKVYGVSPRQYISRRKWSKAKELLVTSNLTVYAIAEQLGFSSVNHFSRQFRKWTGVSPNQYRHMPIEKGIEP</sequence>
<dbReference type="Proteomes" id="UP000215145">
    <property type="component" value="Unassembled WGS sequence"/>
</dbReference>
<evidence type="ECO:0000259" key="4">
    <source>
        <dbReference type="PROSITE" id="PS01124"/>
    </source>
</evidence>
<dbReference type="Pfam" id="PF02311">
    <property type="entry name" value="AraC_binding"/>
    <property type="match status" value="1"/>
</dbReference>
<comment type="caution">
    <text evidence="5">The sequence shown here is derived from an EMBL/GenBank/DDBJ whole genome shotgun (WGS) entry which is preliminary data.</text>
</comment>
<dbReference type="AlphaFoldDB" id="A0A229NXN9"/>
<dbReference type="Pfam" id="PF12833">
    <property type="entry name" value="HTH_18"/>
    <property type="match status" value="1"/>
</dbReference>
<dbReference type="SUPFAM" id="SSF46689">
    <property type="entry name" value="Homeodomain-like"/>
    <property type="match status" value="2"/>
</dbReference>
<dbReference type="InterPro" id="IPR018060">
    <property type="entry name" value="HTH_AraC"/>
</dbReference>
<dbReference type="PANTHER" id="PTHR43280">
    <property type="entry name" value="ARAC-FAMILY TRANSCRIPTIONAL REGULATOR"/>
    <property type="match status" value="1"/>
</dbReference>
<dbReference type="PANTHER" id="PTHR43280:SF28">
    <property type="entry name" value="HTH-TYPE TRANSCRIPTIONAL ACTIVATOR RHAS"/>
    <property type="match status" value="1"/>
</dbReference>
<keyword evidence="6" id="KW-1185">Reference proteome</keyword>
<protein>
    <submittedName>
        <fullName evidence="5">AraC family transcriptional regulator</fullName>
    </submittedName>
</protein>
<keyword evidence="2" id="KW-0238">DNA-binding</keyword>
<dbReference type="SMART" id="SM00342">
    <property type="entry name" value="HTH_ARAC"/>
    <property type="match status" value="1"/>
</dbReference>
<gene>
    <name evidence="5" type="ORF">CGZ75_15755</name>
</gene>
<dbReference type="OrthoDB" id="1975977at2"/>
<evidence type="ECO:0000256" key="3">
    <source>
        <dbReference type="ARBA" id="ARBA00023163"/>
    </source>
</evidence>
<organism evidence="5 6">
    <name type="scientific">Paenibacillus herberti</name>
    <dbReference type="NCBI Taxonomy" id="1619309"/>
    <lineage>
        <taxon>Bacteria</taxon>
        <taxon>Bacillati</taxon>
        <taxon>Bacillota</taxon>
        <taxon>Bacilli</taxon>
        <taxon>Bacillales</taxon>
        <taxon>Paenibacillaceae</taxon>
        <taxon>Paenibacillus</taxon>
    </lineage>
</organism>
<proteinExistence type="predicted"/>
<dbReference type="Gene3D" id="2.60.120.10">
    <property type="entry name" value="Jelly Rolls"/>
    <property type="match status" value="1"/>
</dbReference>
<dbReference type="PROSITE" id="PS01124">
    <property type="entry name" value="HTH_ARAC_FAMILY_2"/>
    <property type="match status" value="1"/>
</dbReference>
<dbReference type="SUPFAM" id="SSF51215">
    <property type="entry name" value="Regulatory protein AraC"/>
    <property type="match status" value="1"/>
</dbReference>
<dbReference type="InterPro" id="IPR009057">
    <property type="entry name" value="Homeodomain-like_sf"/>
</dbReference>
<evidence type="ECO:0000256" key="2">
    <source>
        <dbReference type="ARBA" id="ARBA00023125"/>
    </source>
</evidence>
<accession>A0A229NXN9</accession>
<feature type="domain" description="HTH araC/xylS-type" evidence="4">
    <location>
        <begin position="190"/>
        <end position="292"/>
    </location>
</feature>
<dbReference type="InterPro" id="IPR014710">
    <property type="entry name" value="RmlC-like_jellyroll"/>
</dbReference>
<dbReference type="GO" id="GO:0043565">
    <property type="term" value="F:sequence-specific DNA binding"/>
    <property type="evidence" value="ECO:0007669"/>
    <property type="project" value="InterPro"/>
</dbReference>
<dbReference type="InterPro" id="IPR020449">
    <property type="entry name" value="Tscrpt_reg_AraC-type_HTH"/>
</dbReference>
<dbReference type="PRINTS" id="PR00032">
    <property type="entry name" value="HTHARAC"/>
</dbReference>
<evidence type="ECO:0000313" key="6">
    <source>
        <dbReference type="Proteomes" id="UP000215145"/>
    </source>
</evidence>
<dbReference type="RefSeq" id="WP_089525223.1">
    <property type="nucleotide sequence ID" value="NZ_NMUQ01000002.1"/>
</dbReference>
<keyword evidence="3" id="KW-0804">Transcription</keyword>
<dbReference type="InterPro" id="IPR003313">
    <property type="entry name" value="AraC-bd"/>
</dbReference>
<dbReference type="GO" id="GO:0003700">
    <property type="term" value="F:DNA-binding transcription factor activity"/>
    <property type="evidence" value="ECO:0007669"/>
    <property type="project" value="InterPro"/>
</dbReference>
<dbReference type="Gene3D" id="1.10.10.60">
    <property type="entry name" value="Homeodomain-like"/>
    <property type="match status" value="2"/>
</dbReference>